<keyword evidence="1" id="KW-1133">Transmembrane helix</keyword>
<sequence length="194" mass="22338">MHNLVELTRKRRGNVTMMWVAGLPVFAIVLMFLASLVIVWMAHSNSQVAADAGSVAATKKLDEWFQYELALKVQEKDNIGNENDQKQDQPSVEDPFAGVWINEVAREKFVQWVVSKHEEELTETVRDYVVRNGGNEHGVIVFPVNGRVMVQARTDFRPMMFQEEFKNTYIKGNGTGPTRYYLKWLPEKAIQIEY</sequence>
<evidence type="ECO:0000313" key="3">
    <source>
        <dbReference type="Proteomes" id="UP000199387"/>
    </source>
</evidence>
<dbReference type="EMBL" id="FMZA01000033">
    <property type="protein sequence ID" value="SDD09238.1"/>
    <property type="molecule type" value="Genomic_DNA"/>
</dbReference>
<dbReference type="AlphaFoldDB" id="A0A1G6RXE1"/>
<feature type="transmembrane region" description="Helical" evidence="1">
    <location>
        <begin position="20"/>
        <end position="42"/>
    </location>
</feature>
<keyword evidence="1" id="KW-0812">Transmembrane</keyword>
<evidence type="ECO:0000256" key="1">
    <source>
        <dbReference type="SAM" id="Phobius"/>
    </source>
</evidence>
<keyword evidence="3" id="KW-1185">Reference proteome</keyword>
<dbReference type="RefSeq" id="WP_091573153.1">
    <property type="nucleotide sequence ID" value="NZ_FMZA01000033.1"/>
</dbReference>
<accession>A0A1G6RXE1</accession>
<dbReference type="Proteomes" id="UP000199387">
    <property type="component" value="Unassembled WGS sequence"/>
</dbReference>
<evidence type="ECO:0008006" key="4">
    <source>
        <dbReference type="Google" id="ProtNLM"/>
    </source>
</evidence>
<name>A0A1G6RXE1_9BACL</name>
<reference evidence="2 3" key="1">
    <citation type="submission" date="2016-10" db="EMBL/GenBank/DDBJ databases">
        <authorList>
            <person name="de Groot N.N."/>
        </authorList>
    </citation>
    <scope>NUCLEOTIDE SEQUENCE [LARGE SCALE GENOMIC DNA]</scope>
    <source>
        <strain evidence="2 3">DSM 45514</strain>
    </source>
</reference>
<dbReference type="OrthoDB" id="2989680at2"/>
<gene>
    <name evidence="2" type="ORF">SAMN04488112_1335</name>
</gene>
<evidence type="ECO:0000313" key="2">
    <source>
        <dbReference type="EMBL" id="SDD09238.1"/>
    </source>
</evidence>
<dbReference type="STRING" id="1236220.SAMN04488112_1335"/>
<keyword evidence="1" id="KW-0472">Membrane</keyword>
<organism evidence="2 3">
    <name type="scientific">Melghirimyces thermohalophilus</name>
    <dbReference type="NCBI Taxonomy" id="1236220"/>
    <lineage>
        <taxon>Bacteria</taxon>
        <taxon>Bacillati</taxon>
        <taxon>Bacillota</taxon>
        <taxon>Bacilli</taxon>
        <taxon>Bacillales</taxon>
        <taxon>Thermoactinomycetaceae</taxon>
        <taxon>Melghirimyces</taxon>
    </lineage>
</organism>
<protein>
    <recommendedName>
        <fullName evidence="4">Flp pilus-assembly TadE/G-like</fullName>
    </recommendedName>
</protein>
<proteinExistence type="predicted"/>